<dbReference type="PANTHER" id="PTHR43531">
    <property type="entry name" value="PROTEIN ICFG"/>
    <property type="match status" value="1"/>
</dbReference>
<dbReference type="CDD" id="cd11386">
    <property type="entry name" value="MCP_signal"/>
    <property type="match status" value="1"/>
</dbReference>
<dbReference type="SUPFAM" id="SSF58104">
    <property type="entry name" value="Methyl-accepting chemotaxis protein (MCP) signaling domain"/>
    <property type="match status" value="1"/>
</dbReference>
<evidence type="ECO:0000256" key="8">
    <source>
        <dbReference type="ARBA" id="ARBA00023136"/>
    </source>
</evidence>
<keyword evidence="3" id="KW-0488">Methylation</keyword>
<dbReference type="PROSITE" id="PS50885">
    <property type="entry name" value="HAMP"/>
    <property type="match status" value="1"/>
</dbReference>
<dbReference type="InterPro" id="IPR004089">
    <property type="entry name" value="MCPsignal_dom"/>
</dbReference>
<dbReference type="EMBL" id="JACCGK010000030">
    <property type="protein sequence ID" value="NYT75155.1"/>
    <property type="molecule type" value="Genomic_DNA"/>
</dbReference>
<evidence type="ECO:0000259" key="14">
    <source>
        <dbReference type="PROSITE" id="PS50885"/>
    </source>
</evidence>
<evidence type="ECO:0000256" key="1">
    <source>
        <dbReference type="ARBA" id="ARBA00004429"/>
    </source>
</evidence>
<keyword evidence="7 12" id="KW-1133">Transmembrane helix</keyword>
<feature type="domain" description="HAMP" evidence="14">
    <location>
        <begin position="220"/>
        <end position="272"/>
    </location>
</feature>
<dbReference type="InterPro" id="IPR003122">
    <property type="entry name" value="Tar_rcpt_lig-bd"/>
</dbReference>
<dbReference type="Pfam" id="PF00672">
    <property type="entry name" value="HAMP"/>
    <property type="match status" value="1"/>
</dbReference>
<dbReference type="SMART" id="SM00304">
    <property type="entry name" value="HAMP"/>
    <property type="match status" value="1"/>
</dbReference>
<evidence type="ECO:0000256" key="10">
    <source>
        <dbReference type="ARBA" id="ARBA00029447"/>
    </source>
</evidence>
<reference evidence="15 16" key="1">
    <citation type="submission" date="2020-07" db="EMBL/GenBank/DDBJ databases">
        <title>Halomonas sp. QX-2 draft genome sequence.</title>
        <authorList>
            <person name="Qiu X."/>
        </authorList>
    </citation>
    <scope>NUCLEOTIDE SEQUENCE [LARGE SCALE GENOMIC DNA]</scope>
    <source>
        <strain evidence="15 16">QX-2</strain>
    </source>
</reference>
<dbReference type="CDD" id="cd06225">
    <property type="entry name" value="HAMP"/>
    <property type="match status" value="1"/>
</dbReference>
<dbReference type="InterPro" id="IPR003660">
    <property type="entry name" value="HAMP_dom"/>
</dbReference>
<dbReference type="Gene3D" id="1.20.120.30">
    <property type="entry name" value="Aspartate receptor, ligand-binding domain"/>
    <property type="match status" value="1"/>
</dbReference>
<feature type="transmembrane region" description="Helical" evidence="12">
    <location>
        <begin position="193"/>
        <end position="218"/>
    </location>
</feature>
<evidence type="ECO:0000256" key="9">
    <source>
        <dbReference type="ARBA" id="ARBA00023224"/>
    </source>
</evidence>
<comment type="subcellular location">
    <subcellularLocation>
        <location evidence="1">Cell inner membrane</location>
        <topology evidence="1">Multi-pass membrane protein</topology>
    </subcellularLocation>
</comment>
<evidence type="ECO:0000256" key="6">
    <source>
        <dbReference type="ARBA" id="ARBA00022692"/>
    </source>
</evidence>
<dbReference type="InterPro" id="IPR051310">
    <property type="entry name" value="MCP_chemotaxis"/>
</dbReference>
<dbReference type="GO" id="GO:0006935">
    <property type="term" value="P:chemotaxis"/>
    <property type="evidence" value="ECO:0007669"/>
    <property type="project" value="UniProtKB-KW"/>
</dbReference>
<evidence type="ECO:0000256" key="4">
    <source>
        <dbReference type="ARBA" id="ARBA00022500"/>
    </source>
</evidence>
<accession>A0A7Z0SPR6</accession>
<dbReference type="GO" id="GO:0007165">
    <property type="term" value="P:signal transduction"/>
    <property type="evidence" value="ECO:0007669"/>
    <property type="project" value="UniProtKB-KW"/>
</dbReference>
<dbReference type="PROSITE" id="PS50111">
    <property type="entry name" value="CHEMOTAXIS_TRANSDUC_2"/>
    <property type="match status" value="1"/>
</dbReference>
<evidence type="ECO:0000256" key="3">
    <source>
        <dbReference type="ARBA" id="ARBA00022481"/>
    </source>
</evidence>
<keyword evidence="9 11" id="KW-0807">Transducer</keyword>
<evidence type="ECO:0000313" key="15">
    <source>
        <dbReference type="EMBL" id="NYT75155.1"/>
    </source>
</evidence>
<dbReference type="InterPro" id="IPR004090">
    <property type="entry name" value="Chemotax_Me-accpt_rcpt"/>
</dbReference>
<gene>
    <name evidence="15" type="ORF">HZU72_22490</name>
</gene>
<dbReference type="PRINTS" id="PR00260">
    <property type="entry name" value="CHEMTRNSDUCR"/>
</dbReference>
<evidence type="ECO:0000256" key="7">
    <source>
        <dbReference type="ARBA" id="ARBA00022989"/>
    </source>
</evidence>
<evidence type="ECO:0000256" key="11">
    <source>
        <dbReference type="PROSITE-ProRule" id="PRU00284"/>
    </source>
</evidence>
<evidence type="ECO:0000313" key="16">
    <source>
        <dbReference type="Proteomes" id="UP000520876"/>
    </source>
</evidence>
<evidence type="ECO:0000256" key="12">
    <source>
        <dbReference type="SAM" id="Phobius"/>
    </source>
</evidence>
<comment type="similarity">
    <text evidence="10">Belongs to the methyl-accepting chemotaxis (MCP) protein family.</text>
</comment>
<evidence type="ECO:0000256" key="2">
    <source>
        <dbReference type="ARBA" id="ARBA00022475"/>
    </source>
</evidence>
<dbReference type="RefSeq" id="WP_180096080.1">
    <property type="nucleotide sequence ID" value="NZ_CAXAZJ010000033.1"/>
</dbReference>
<proteinExistence type="inferred from homology"/>
<dbReference type="InterPro" id="IPR035440">
    <property type="entry name" value="4HB_MCP_dom_sf"/>
</dbReference>
<dbReference type="GO" id="GO:0004888">
    <property type="term" value="F:transmembrane signaling receptor activity"/>
    <property type="evidence" value="ECO:0007669"/>
    <property type="project" value="InterPro"/>
</dbReference>
<keyword evidence="4" id="KW-0145">Chemotaxis</keyword>
<keyword evidence="6 12" id="KW-0812">Transmembrane</keyword>
<name>A0A7Z0SPR6_9GAMM</name>
<dbReference type="Pfam" id="PF02203">
    <property type="entry name" value="TarH"/>
    <property type="match status" value="1"/>
</dbReference>
<keyword evidence="5" id="KW-0997">Cell inner membrane</keyword>
<dbReference type="SMART" id="SM00283">
    <property type="entry name" value="MA"/>
    <property type="match status" value="1"/>
</dbReference>
<dbReference type="SUPFAM" id="SSF47170">
    <property type="entry name" value="Aspartate receptor, ligand-binding domain"/>
    <property type="match status" value="1"/>
</dbReference>
<keyword evidence="2" id="KW-1003">Cell membrane</keyword>
<evidence type="ECO:0000256" key="5">
    <source>
        <dbReference type="ARBA" id="ARBA00022519"/>
    </source>
</evidence>
<dbReference type="Proteomes" id="UP000520876">
    <property type="component" value="Unassembled WGS sequence"/>
</dbReference>
<sequence>MRILDNMTLRMSWTLVLLSFLLMLLVLSGTGLYAVNHSQQSIEQLTNVNVNQQASLNRTNSTLQATRLSMARLYEELIEPQTTLTNEERQQRATELHSSLNSAQDVFSNFLSLPANAAHEAIISPIVTSFDTMLDVHLLPQVTALYEGDTVTYREQRDAAYQAYAAFYQDAIGFFHQVEKEGNNRLNNFDSVISLSTITIITVFIIALMVTVIVYWGVGANLIRPLHRITEHFKSMAEGDLSREVETRGRNEIGVLFTSLRHMQQSLLGTVMTVRESSSEVFTSAKEIAKGNQDLSARTERQSASLTETASSIEEMTSTMERNSENTIQARQVAREAANTADQGGSVVMEVISHMHNIRESSQKITDIIKLIDSIAFQTNILALNASVEAARAGEHGRGFAVVASEVRQLATRSASASTDIRKLIETSANMVETGTHQADKAGETMARIMTSVTQVTTLMDEISVATEEQRAGIREVNIAANDMEQTTQQNAAMVEQASTAAIELQHEAERLNSIVARFKLNESTPQLTTQAINAH</sequence>
<dbReference type="AlphaFoldDB" id="A0A7Z0SPR6"/>
<evidence type="ECO:0000259" key="13">
    <source>
        <dbReference type="PROSITE" id="PS50111"/>
    </source>
</evidence>
<keyword evidence="8 12" id="KW-0472">Membrane</keyword>
<organism evidence="15 16">
    <name type="scientific">Vreelandella sedimenti</name>
    <dbReference type="NCBI Taxonomy" id="2729618"/>
    <lineage>
        <taxon>Bacteria</taxon>
        <taxon>Pseudomonadati</taxon>
        <taxon>Pseudomonadota</taxon>
        <taxon>Gammaproteobacteria</taxon>
        <taxon>Oceanospirillales</taxon>
        <taxon>Halomonadaceae</taxon>
        <taxon>Vreelandella</taxon>
    </lineage>
</organism>
<comment type="caution">
    <text evidence="15">The sequence shown here is derived from an EMBL/GenBank/DDBJ whole genome shotgun (WGS) entry which is preliminary data.</text>
</comment>
<protein>
    <submittedName>
        <fullName evidence="15">Tar ligand binding domain-containing protein</fullName>
    </submittedName>
</protein>
<dbReference type="PANTHER" id="PTHR43531:SF7">
    <property type="entry name" value="AEROTAXIS RECEPTOR"/>
    <property type="match status" value="1"/>
</dbReference>
<dbReference type="GO" id="GO:0005886">
    <property type="term" value="C:plasma membrane"/>
    <property type="evidence" value="ECO:0007669"/>
    <property type="project" value="UniProtKB-SubCell"/>
</dbReference>
<feature type="domain" description="Methyl-accepting transducer" evidence="13">
    <location>
        <begin position="277"/>
        <end position="506"/>
    </location>
</feature>
<dbReference type="Pfam" id="PF00015">
    <property type="entry name" value="MCPsignal"/>
    <property type="match status" value="1"/>
</dbReference>
<dbReference type="Gene3D" id="1.10.287.950">
    <property type="entry name" value="Methyl-accepting chemotaxis protein"/>
    <property type="match status" value="1"/>
</dbReference>
<keyword evidence="16" id="KW-1185">Reference proteome</keyword>
<dbReference type="FunFam" id="1.10.287.950:FF:000001">
    <property type="entry name" value="Methyl-accepting chemotaxis sensory transducer"/>
    <property type="match status" value="1"/>
</dbReference>